<protein>
    <submittedName>
        <fullName evidence="2">SET domain-containing</fullName>
    </submittedName>
</protein>
<dbReference type="Pfam" id="PF00856">
    <property type="entry name" value="SET"/>
    <property type="match status" value="1"/>
</dbReference>
<dbReference type="Proteomes" id="UP000265663">
    <property type="component" value="Unassembled WGS sequence"/>
</dbReference>
<dbReference type="SUPFAM" id="SSF82199">
    <property type="entry name" value="SET domain"/>
    <property type="match status" value="1"/>
</dbReference>
<dbReference type="SMART" id="SM00317">
    <property type="entry name" value="SET"/>
    <property type="match status" value="1"/>
</dbReference>
<evidence type="ECO:0000313" key="3">
    <source>
        <dbReference type="Proteomes" id="UP000265663"/>
    </source>
</evidence>
<dbReference type="InterPro" id="IPR053185">
    <property type="entry name" value="SET_domain_protein"/>
</dbReference>
<name>A0A3M7M1C5_9PLEO</name>
<sequence length="472" mass="51631">MRSAIGLGLLGGAAAFSNDKVHVFSQKPLLADSCPLDTSLHNGKCIPAIWGSTTTTPDDNLMPISANNTTSTEYSHLAPLAHTLEESRAKASAQEDFPWTFWPECFANENTPEPYCIFSDQNFANGRGIAIITTAPLAYEMRSKAAFTHPSTALSRTNNHASPPFYQHDFPGKGRGLVANKTLHPGDQLFASTPILLSDPDLYQLSEPERLALLHRGVATLPPTSQTLFWHLMGHIPTADAIDDRVTTNNFEVTSVSDTTLNAVFPEIAMLNHDCRPNAAYFYDEESMTHFIHATRTITPGEELTITYTNNEALRADRIAALRSNWGFTCDCSACTAHPHLTSESDARMVQIATLQDLLNDYTSDKALGPTTAPAAAELMLSLYRQERLDANMGTAYQYAAEAYSSSGKKWEAVRYARLSVEMSMLDKGWADKDVNGMRKMVAAPELSWSWRKRVGGGEKGEGGCTCGGKGH</sequence>
<evidence type="ECO:0000313" key="2">
    <source>
        <dbReference type="EMBL" id="RMZ68317.1"/>
    </source>
</evidence>
<dbReference type="PANTHER" id="PTHR47332">
    <property type="entry name" value="SET DOMAIN-CONTAINING PROTEIN 5"/>
    <property type="match status" value="1"/>
</dbReference>
<dbReference type="Gene3D" id="2.170.270.10">
    <property type="entry name" value="SET domain"/>
    <property type="match status" value="1"/>
</dbReference>
<keyword evidence="3" id="KW-1185">Reference proteome</keyword>
<dbReference type="CDD" id="cd20071">
    <property type="entry name" value="SET_SMYD"/>
    <property type="match status" value="1"/>
</dbReference>
<evidence type="ECO:0000259" key="1">
    <source>
        <dbReference type="PROSITE" id="PS50280"/>
    </source>
</evidence>
<organism evidence="2 3">
    <name type="scientific">Pyrenophora seminiperda CCB06</name>
    <dbReference type="NCBI Taxonomy" id="1302712"/>
    <lineage>
        <taxon>Eukaryota</taxon>
        <taxon>Fungi</taxon>
        <taxon>Dikarya</taxon>
        <taxon>Ascomycota</taxon>
        <taxon>Pezizomycotina</taxon>
        <taxon>Dothideomycetes</taxon>
        <taxon>Pleosporomycetidae</taxon>
        <taxon>Pleosporales</taxon>
        <taxon>Pleosporineae</taxon>
        <taxon>Pleosporaceae</taxon>
        <taxon>Pyrenophora</taxon>
    </lineage>
</organism>
<dbReference type="InterPro" id="IPR001214">
    <property type="entry name" value="SET_dom"/>
</dbReference>
<dbReference type="AlphaFoldDB" id="A0A3M7M1C5"/>
<feature type="domain" description="SET" evidence="1">
    <location>
        <begin position="163"/>
        <end position="309"/>
    </location>
</feature>
<dbReference type="InterPro" id="IPR011990">
    <property type="entry name" value="TPR-like_helical_dom_sf"/>
</dbReference>
<dbReference type="PROSITE" id="PS50280">
    <property type="entry name" value="SET"/>
    <property type="match status" value="1"/>
</dbReference>
<dbReference type="InterPro" id="IPR046341">
    <property type="entry name" value="SET_dom_sf"/>
</dbReference>
<accession>A0A3M7M1C5</accession>
<gene>
    <name evidence="2" type="ORF">GMOD_00009925</name>
</gene>
<dbReference type="OrthoDB" id="1028014at2759"/>
<dbReference type="EMBL" id="KE747815">
    <property type="protein sequence ID" value="RMZ68317.1"/>
    <property type="molecule type" value="Genomic_DNA"/>
</dbReference>
<dbReference type="PANTHER" id="PTHR47332:SF6">
    <property type="entry name" value="SET DOMAIN-CONTAINING PROTEIN"/>
    <property type="match status" value="1"/>
</dbReference>
<dbReference type="Gene3D" id="1.25.40.10">
    <property type="entry name" value="Tetratricopeptide repeat domain"/>
    <property type="match status" value="1"/>
</dbReference>
<proteinExistence type="predicted"/>
<reference evidence="2 3" key="1">
    <citation type="journal article" date="2014" name="PLoS ONE">
        <title>De novo Genome Assembly of the Fungal Plant Pathogen Pyrenophora semeniperda.</title>
        <authorList>
            <person name="Soliai M.M."/>
            <person name="Meyer S.E."/>
            <person name="Udall J.A."/>
            <person name="Elzinga D.E."/>
            <person name="Hermansen R.A."/>
            <person name="Bodily P.M."/>
            <person name="Hart A.A."/>
            <person name="Coleman C.E."/>
        </authorList>
    </citation>
    <scope>NUCLEOTIDE SEQUENCE [LARGE SCALE GENOMIC DNA]</scope>
    <source>
        <strain evidence="2 3">CCB06</strain>
        <tissue evidence="2">Mycelium</tissue>
    </source>
</reference>